<dbReference type="PROSITE" id="PS50118">
    <property type="entry name" value="HMG_BOX_2"/>
    <property type="match status" value="1"/>
</dbReference>
<dbReference type="Pfam" id="PF00505">
    <property type="entry name" value="HMG_box"/>
    <property type="match status" value="1"/>
</dbReference>
<keyword evidence="3" id="KW-0879">Wnt signaling pathway</keyword>
<dbReference type="SUPFAM" id="SSF47095">
    <property type="entry name" value="HMG-box"/>
    <property type="match status" value="1"/>
</dbReference>
<dbReference type="RefSeq" id="XP_024910020.1">
    <property type="nucleotide sequence ID" value="XM_025054252.1"/>
</dbReference>
<keyword evidence="5 9" id="KW-0238">DNA-binding</keyword>
<evidence type="ECO:0000256" key="2">
    <source>
        <dbReference type="ARBA" id="ARBA00006569"/>
    </source>
</evidence>
<dbReference type="GeneID" id="112486784"/>
<dbReference type="OMA" id="ESAQHHR"/>
<keyword evidence="6" id="KW-0010">Activator</keyword>
<reference evidence="12" key="3">
    <citation type="submission" date="2025-09" db="UniProtKB">
        <authorList>
            <consortium name="Ensembl"/>
        </authorList>
    </citation>
    <scope>IDENTIFICATION</scope>
</reference>
<keyword evidence="13" id="KW-1185">Reference proteome</keyword>
<evidence type="ECO:0000256" key="8">
    <source>
        <dbReference type="ARBA" id="ARBA00023242"/>
    </source>
</evidence>
<dbReference type="GO" id="GO:0000981">
    <property type="term" value="F:DNA-binding transcription factor activity, RNA polymerase II-specific"/>
    <property type="evidence" value="ECO:0007669"/>
    <property type="project" value="TreeGrafter"/>
</dbReference>
<evidence type="ECO:0000256" key="4">
    <source>
        <dbReference type="ARBA" id="ARBA00023015"/>
    </source>
</evidence>
<dbReference type="STRING" id="244447.ENSCSEP00000001614"/>
<dbReference type="InterPro" id="IPR024940">
    <property type="entry name" value="TCF/LEF"/>
</dbReference>
<dbReference type="GO" id="GO:0060070">
    <property type="term" value="P:canonical Wnt signaling pathway"/>
    <property type="evidence" value="ECO:0007669"/>
    <property type="project" value="TreeGrafter"/>
</dbReference>
<feature type="DNA-binding region" description="HMG box" evidence="9">
    <location>
        <begin position="262"/>
        <end position="330"/>
    </location>
</feature>
<organism evidence="12 13">
    <name type="scientific">Cynoglossus semilaevis</name>
    <name type="common">Tongue sole</name>
    <dbReference type="NCBI Taxonomy" id="244447"/>
    <lineage>
        <taxon>Eukaryota</taxon>
        <taxon>Metazoa</taxon>
        <taxon>Chordata</taxon>
        <taxon>Craniata</taxon>
        <taxon>Vertebrata</taxon>
        <taxon>Euteleostomi</taxon>
        <taxon>Actinopterygii</taxon>
        <taxon>Neopterygii</taxon>
        <taxon>Teleostei</taxon>
        <taxon>Neoteleostei</taxon>
        <taxon>Acanthomorphata</taxon>
        <taxon>Carangaria</taxon>
        <taxon>Pleuronectiformes</taxon>
        <taxon>Pleuronectoidei</taxon>
        <taxon>Cynoglossidae</taxon>
        <taxon>Cynoglossinae</taxon>
        <taxon>Cynoglossus</taxon>
    </lineage>
</organism>
<dbReference type="Ensembl" id="ENSCSET00000001645.1">
    <property type="protein sequence ID" value="ENSCSEP00000001614.1"/>
    <property type="gene ID" value="ENSCSEG00000001097.1"/>
</dbReference>
<dbReference type="GO" id="GO:0000978">
    <property type="term" value="F:RNA polymerase II cis-regulatory region sequence-specific DNA binding"/>
    <property type="evidence" value="ECO:0007669"/>
    <property type="project" value="TreeGrafter"/>
</dbReference>
<evidence type="ECO:0000259" key="11">
    <source>
        <dbReference type="PROSITE" id="PS50118"/>
    </source>
</evidence>
<dbReference type="GeneTree" id="ENSGT00940000155535"/>
<evidence type="ECO:0000256" key="3">
    <source>
        <dbReference type="ARBA" id="ARBA00022687"/>
    </source>
</evidence>
<dbReference type="OrthoDB" id="8858797at2759"/>
<dbReference type="PANTHER" id="PTHR10373:SF38">
    <property type="entry name" value="PROTEIN PANGOLIN, ISOFORM J"/>
    <property type="match status" value="1"/>
</dbReference>
<keyword evidence="4" id="KW-0805">Transcription regulation</keyword>
<dbReference type="Proteomes" id="UP000265120">
    <property type="component" value="Chromosome 2"/>
</dbReference>
<comment type="subcellular location">
    <subcellularLocation>
        <location evidence="1">Nucleus</location>
    </subcellularLocation>
</comment>
<evidence type="ECO:0000256" key="5">
    <source>
        <dbReference type="ARBA" id="ARBA00023125"/>
    </source>
</evidence>
<dbReference type="InterPro" id="IPR009071">
    <property type="entry name" value="HMG_box_dom"/>
</dbReference>
<feature type="compositionally biased region" description="Pro residues" evidence="10">
    <location>
        <begin position="232"/>
        <end position="244"/>
    </location>
</feature>
<dbReference type="Gene3D" id="1.10.30.10">
    <property type="entry name" value="High mobility group box domain"/>
    <property type="match status" value="1"/>
</dbReference>
<dbReference type="InParanoid" id="A0A3P8UIE1"/>
<feature type="domain" description="HMG box" evidence="11">
    <location>
        <begin position="262"/>
        <end position="330"/>
    </location>
</feature>
<sequence length="373" mass="41940">MDLVTELEFNINAIRRSEEPDHLQAFLDVFLSDTSAIPSPPSLHSEEPPKSHSYLLPPPQLPLPFFSEEPQVDQDYVPTGPVSCTTFDNMVPVGTVNGEVVYSFPVYNPLFTTGPSPQPPPSLPPPNVLTDQWFDPHLHPSNFQSTVPPEPCLDPVTPPSNSIVKVEPWSYGHPSPPLPAVPDKPTVEDHQSLPSVSMVGPTLANMVPVGTVNGEVVYSLPAEAFTTIFATVPPPPPPPPPLPTNPVKKRRHRQQDDGRPYIKKPPNAFMLYMKEQRPNVVTELKITDNAVVNTELGQRWRMLLQPQKDKYFHEADRLRRLHEQQFPDWSTRDNYGKKRKRIRRKNPVILQEEGQSQDLDCLSCISCFEKTSP</sequence>
<evidence type="ECO:0000313" key="12">
    <source>
        <dbReference type="Ensembl" id="ENSCSEP00000001614.1"/>
    </source>
</evidence>
<evidence type="ECO:0000256" key="1">
    <source>
        <dbReference type="ARBA" id="ARBA00004123"/>
    </source>
</evidence>
<evidence type="ECO:0000256" key="6">
    <source>
        <dbReference type="ARBA" id="ARBA00023159"/>
    </source>
</evidence>
<dbReference type="FunFam" id="1.10.30.10:FF:000001">
    <property type="entry name" value="transcription factor 7 isoform X2"/>
    <property type="match status" value="1"/>
</dbReference>
<keyword evidence="7" id="KW-0804">Transcription</keyword>
<dbReference type="PANTHER" id="PTHR10373">
    <property type="entry name" value="TRANSCRIPTION FACTOR 7 FAMILY MEMBER"/>
    <property type="match status" value="1"/>
</dbReference>
<comment type="similarity">
    <text evidence="2">Belongs to the TCF/LEF family.</text>
</comment>
<protein>
    <submittedName>
        <fullName evidence="12">Lymphoid enhancer-binding factor 1-like</fullName>
    </submittedName>
</protein>
<evidence type="ECO:0000313" key="13">
    <source>
        <dbReference type="Proteomes" id="UP000265120"/>
    </source>
</evidence>
<dbReference type="AlphaFoldDB" id="A0A3P8UIE1"/>
<feature type="region of interest" description="Disordered" evidence="10">
    <location>
        <begin position="231"/>
        <end position="265"/>
    </location>
</feature>
<dbReference type="GO" id="GO:0000785">
    <property type="term" value="C:chromatin"/>
    <property type="evidence" value="ECO:0007669"/>
    <property type="project" value="TreeGrafter"/>
</dbReference>
<proteinExistence type="inferred from homology"/>
<dbReference type="SMART" id="SM00398">
    <property type="entry name" value="HMG"/>
    <property type="match status" value="1"/>
</dbReference>
<dbReference type="GO" id="GO:1990907">
    <property type="term" value="C:beta-catenin-TCF complex"/>
    <property type="evidence" value="ECO:0007669"/>
    <property type="project" value="TreeGrafter"/>
</dbReference>
<name>A0A3P8UIE1_CYNSE</name>
<accession>A0A3P8UIE1</accession>
<reference evidence="12" key="2">
    <citation type="submission" date="2025-08" db="UniProtKB">
        <authorList>
            <consortium name="Ensembl"/>
        </authorList>
    </citation>
    <scope>IDENTIFICATION</scope>
</reference>
<reference evidence="12 13" key="1">
    <citation type="journal article" date="2014" name="Nat. Genet.">
        <title>Whole-genome sequence of a flatfish provides insights into ZW sex chromosome evolution and adaptation to a benthic lifestyle.</title>
        <authorList>
            <person name="Chen S."/>
            <person name="Zhang G."/>
            <person name="Shao C."/>
            <person name="Huang Q."/>
            <person name="Liu G."/>
            <person name="Zhang P."/>
            <person name="Song W."/>
            <person name="An N."/>
            <person name="Chalopin D."/>
            <person name="Volff J.N."/>
            <person name="Hong Y."/>
            <person name="Li Q."/>
            <person name="Sha Z."/>
            <person name="Zhou H."/>
            <person name="Xie M."/>
            <person name="Yu Q."/>
            <person name="Liu Y."/>
            <person name="Xiang H."/>
            <person name="Wang N."/>
            <person name="Wu K."/>
            <person name="Yang C."/>
            <person name="Zhou Q."/>
            <person name="Liao X."/>
            <person name="Yang L."/>
            <person name="Hu Q."/>
            <person name="Zhang J."/>
            <person name="Meng L."/>
            <person name="Jin L."/>
            <person name="Tian Y."/>
            <person name="Lian J."/>
            <person name="Yang J."/>
            <person name="Miao G."/>
            <person name="Liu S."/>
            <person name="Liang Z."/>
            <person name="Yan F."/>
            <person name="Li Y."/>
            <person name="Sun B."/>
            <person name="Zhang H."/>
            <person name="Zhang J."/>
            <person name="Zhu Y."/>
            <person name="Du M."/>
            <person name="Zhao Y."/>
            <person name="Schartl M."/>
            <person name="Tang Q."/>
            <person name="Wang J."/>
        </authorList>
    </citation>
    <scope>NUCLEOTIDE SEQUENCE</scope>
</reference>
<evidence type="ECO:0000256" key="9">
    <source>
        <dbReference type="PROSITE-ProRule" id="PRU00267"/>
    </source>
</evidence>
<dbReference type="InterPro" id="IPR036910">
    <property type="entry name" value="HMG_box_dom_sf"/>
</dbReference>
<evidence type="ECO:0000256" key="10">
    <source>
        <dbReference type="SAM" id="MobiDB-lite"/>
    </source>
</evidence>
<keyword evidence="8 9" id="KW-0539">Nucleus</keyword>
<evidence type="ECO:0000256" key="7">
    <source>
        <dbReference type="ARBA" id="ARBA00023163"/>
    </source>
</evidence>